<gene>
    <name evidence="2" type="ORF">JTE90_028722</name>
</gene>
<evidence type="ECO:0000313" key="2">
    <source>
        <dbReference type="EMBL" id="KAG8170492.1"/>
    </source>
</evidence>
<name>A0AAV6TFH2_9ARAC</name>
<keyword evidence="1" id="KW-0472">Membrane</keyword>
<feature type="transmembrane region" description="Helical" evidence="1">
    <location>
        <begin position="27"/>
        <end position="44"/>
    </location>
</feature>
<feature type="transmembrane region" description="Helical" evidence="1">
    <location>
        <begin position="187"/>
        <end position="207"/>
    </location>
</feature>
<accession>A0AAV6TFH2</accession>
<feature type="transmembrane region" description="Helical" evidence="1">
    <location>
        <begin position="56"/>
        <end position="82"/>
    </location>
</feature>
<keyword evidence="3" id="KW-1185">Reference proteome</keyword>
<comment type="caution">
    <text evidence="2">The sequence shown here is derived from an EMBL/GenBank/DDBJ whole genome shotgun (WGS) entry which is preliminary data.</text>
</comment>
<protein>
    <recommendedName>
        <fullName evidence="4">Gustatory receptor</fullName>
    </recommendedName>
</protein>
<feature type="transmembrane region" description="Helical" evidence="1">
    <location>
        <begin position="132"/>
        <end position="152"/>
    </location>
</feature>
<organism evidence="2 3">
    <name type="scientific">Oedothorax gibbosus</name>
    <dbReference type="NCBI Taxonomy" id="931172"/>
    <lineage>
        <taxon>Eukaryota</taxon>
        <taxon>Metazoa</taxon>
        <taxon>Ecdysozoa</taxon>
        <taxon>Arthropoda</taxon>
        <taxon>Chelicerata</taxon>
        <taxon>Arachnida</taxon>
        <taxon>Araneae</taxon>
        <taxon>Araneomorphae</taxon>
        <taxon>Entelegynae</taxon>
        <taxon>Araneoidea</taxon>
        <taxon>Linyphiidae</taxon>
        <taxon>Erigoninae</taxon>
        <taxon>Oedothorax</taxon>
    </lineage>
</organism>
<feature type="transmembrane region" description="Helical" evidence="1">
    <location>
        <begin position="250"/>
        <end position="269"/>
    </location>
</feature>
<dbReference type="AlphaFoldDB" id="A0AAV6TFH2"/>
<sequence length="273" mass="31573">MSEQTSYSAAQVQRRNNGCLKKNIMKFHYKFILLIFHLTGIFPLRSLRSIKNFKSAFCYLVTTTINIAFVLVHVYLTILAVWNHKLYENPFANTATNIIKLIYRCSILLKWKKFVKICYLTTSFGIEDGRKYNICICLWVIITLALEIPLGILDVSVISEAGVPYIHYGIPSENTIMYNMAAKMHSTYFYFFAKVPMDTFDLFYLIVCDRLRRVIKNFASSLDSKNHDYNSLLRNYVDIKSTINFIDGELSLFVFLHAILTSAVMYDTVSGLM</sequence>
<dbReference type="Proteomes" id="UP000827092">
    <property type="component" value="Unassembled WGS sequence"/>
</dbReference>
<evidence type="ECO:0000313" key="3">
    <source>
        <dbReference type="Proteomes" id="UP000827092"/>
    </source>
</evidence>
<keyword evidence="1" id="KW-0812">Transmembrane</keyword>
<evidence type="ECO:0000256" key="1">
    <source>
        <dbReference type="SAM" id="Phobius"/>
    </source>
</evidence>
<dbReference type="EMBL" id="JAFNEN010005365">
    <property type="protein sequence ID" value="KAG8170492.1"/>
    <property type="molecule type" value="Genomic_DNA"/>
</dbReference>
<proteinExistence type="predicted"/>
<reference evidence="2 3" key="1">
    <citation type="journal article" date="2022" name="Nat. Ecol. Evol.">
        <title>A masculinizing supergene underlies an exaggerated male reproductive morph in a spider.</title>
        <authorList>
            <person name="Hendrickx F."/>
            <person name="De Corte Z."/>
            <person name="Sonet G."/>
            <person name="Van Belleghem S.M."/>
            <person name="Kostlbacher S."/>
            <person name="Vangestel C."/>
        </authorList>
    </citation>
    <scope>NUCLEOTIDE SEQUENCE [LARGE SCALE GENOMIC DNA]</scope>
    <source>
        <strain evidence="2">W744_W776</strain>
    </source>
</reference>
<keyword evidence="1" id="KW-1133">Transmembrane helix</keyword>
<feature type="non-terminal residue" evidence="2">
    <location>
        <position position="273"/>
    </location>
</feature>
<evidence type="ECO:0008006" key="4">
    <source>
        <dbReference type="Google" id="ProtNLM"/>
    </source>
</evidence>